<evidence type="ECO:0000313" key="2">
    <source>
        <dbReference type="Proteomes" id="UP000290649"/>
    </source>
</evidence>
<comment type="caution">
    <text evidence="1">The sequence shown here is derived from an EMBL/GenBank/DDBJ whole genome shotgun (WGS) entry which is preliminary data.</text>
</comment>
<dbReference type="OrthoDB" id="2389720at2"/>
<dbReference type="EMBL" id="QOUX01000026">
    <property type="protein sequence ID" value="RXJ02212.1"/>
    <property type="molecule type" value="Genomic_DNA"/>
</dbReference>
<dbReference type="RefSeq" id="WP_129077625.1">
    <property type="nucleotide sequence ID" value="NZ_QOUX01000026.1"/>
</dbReference>
<keyword evidence="2" id="KW-1185">Reference proteome</keyword>
<gene>
    <name evidence="1" type="ORF">DS745_07430</name>
</gene>
<dbReference type="AlphaFoldDB" id="A0A4Q0VVV9"/>
<dbReference type="Proteomes" id="UP000290649">
    <property type="component" value="Unassembled WGS sequence"/>
</dbReference>
<proteinExistence type="predicted"/>
<reference evidence="1 2" key="1">
    <citation type="journal article" date="2019" name="Int. J. Syst. Evol. Microbiol.">
        <title>Anaerobacillus alkaliphilus sp. nov., a novel alkaliphilic and moderately halophilic bacterium.</title>
        <authorList>
            <person name="Borsodi A.K."/>
            <person name="Aszalos J.M."/>
            <person name="Bihari P."/>
            <person name="Nagy I."/>
            <person name="Schumann P."/>
            <person name="Sproer C."/>
            <person name="Kovacs A.L."/>
            <person name="Boka K."/>
            <person name="Dobosy P."/>
            <person name="Ovari M."/>
            <person name="Szili-Kovacs T."/>
            <person name="Toth E."/>
        </authorList>
    </citation>
    <scope>NUCLEOTIDE SEQUENCE [LARGE SCALE GENOMIC DNA]</scope>
    <source>
        <strain evidence="1 2">B16-10</strain>
    </source>
</reference>
<evidence type="ECO:0000313" key="1">
    <source>
        <dbReference type="EMBL" id="RXJ02212.1"/>
    </source>
</evidence>
<name>A0A4Q0VVV9_9BACI</name>
<protein>
    <submittedName>
        <fullName evidence="1">Uncharacterized protein</fullName>
    </submittedName>
</protein>
<organism evidence="1 2">
    <name type="scientific">Anaerobacillus alkaliphilus</name>
    <dbReference type="NCBI Taxonomy" id="1548597"/>
    <lineage>
        <taxon>Bacteria</taxon>
        <taxon>Bacillati</taxon>
        <taxon>Bacillota</taxon>
        <taxon>Bacilli</taxon>
        <taxon>Bacillales</taxon>
        <taxon>Bacillaceae</taxon>
        <taxon>Anaerobacillus</taxon>
    </lineage>
</organism>
<accession>A0A4Q0VVV9</accession>
<sequence length="124" mass="15005">MPAIASVEELNQAHLRLKGIRNENPDFYEKLQDLFHRANHLNIRPGYICRTITEDDVEKYLPNHLTKPKIQSFNFLIYQLKHQFRLEYKMFYDFLIEHRYVGYENIRKLLFGVPPELVKDGYYL</sequence>